<organism evidence="3 4">
    <name type="scientific">Bacillus cereus VD196</name>
    <dbReference type="NCBI Taxonomy" id="1053243"/>
    <lineage>
        <taxon>Bacteria</taxon>
        <taxon>Bacillati</taxon>
        <taxon>Bacillota</taxon>
        <taxon>Bacilli</taxon>
        <taxon>Bacillales</taxon>
        <taxon>Bacillaceae</taxon>
        <taxon>Bacillus</taxon>
        <taxon>Bacillus cereus group</taxon>
    </lineage>
</organism>
<feature type="domain" description="ADP ribosyltransferase" evidence="2">
    <location>
        <begin position="53"/>
        <end position="257"/>
    </location>
</feature>
<dbReference type="Pfam" id="PF03496">
    <property type="entry name" value="ADPrib_exo_Tox"/>
    <property type="match status" value="1"/>
</dbReference>
<evidence type="ECO:0000313" key="3">
    <source>
        <dbReference type="EMBL" id="EOO65285.1"/>
    </source>
</evidence>
<keyword evidence="1" id="KW-0732">Signal</keyword>
<comment type="caution">
    <text evidence="3">The sequence shown here is derived from an EMBL/GenBank/DDBJ whole genome shotgun (WGS) entry which is preliminary data.</text>
</comment>
<feature type="signal peptide" evidence="1">
    <location>
        <begin position="1"/>
        <end position="29"/>
    </location>
</feature>
<dbReference type="RefSeq" id="WP_000601135.1">
    <property type="nucleotide sequence ID" value="NZ_KB976265.1"/>
</dbReference>
<dbReference type="EMBL" id="AHFL01000027">
    <property type="protein sequence ID" value="EOO65285.1"/>
    <property type="molecule type" value="Genomic_DNA"/>
</dbReference>
<dbReference type="PROSITE" id="PS51996">
    <property type="entry name" value="TR_MART"/>
    <property type="match status" value="1"/>
</dbReference>
<dbReference type="SUPFAM" id="SSF56399">
    <property type="entry name" value="ADP-ribosylation"/>
    <property type="match status" value="1"/>
</dbReference>
<dbReference type="Proteomes" id="UP000014023">
    <property type="component" value="Unassembled WGS sequence"/>
</dbReference>
<sequence>MILKKRILHAFIVCASFISILAVPINTSAETTTNRQCHSTNPLDFQSVCKSEATAWGNELFNLWNKLTPRVEKDVVRGYTAADYHIINGYLRSDYFNVLDQEKVEKGIKLMDRAFSRVRLHDDMIVYRRVSERAFGLSEGSLVTSDIKENDSLVNINSKIDMGNFETFKNMFQGKYKKDPTYISTSIVKDAAEGFRDLPILLKIHIPKGVPAIYVDPISNVPGEMELLLPRNRTYKVTNISPVIEKDREYIMLDVEILDIPSNYRNRRAVDIKYEDRLPSLSK</sequence>
<gene>
    <name evidence="3" type="ORF">IKE_03935</name>
</gene>
<feature type="chain" id="PRO_5040997271" description="ADP ribosyltransferase domain-containing protein" evidence="1">
    <location>
        <begin position="30"/>
        <end position="283"/>
    </location>
</feature>
<dbReference type="InterPro" id="IPR003540">
    <property type="entry name" value="ADP-ribosyltransferase"/>
</dbReference>
<reference evidence="3 4" key="1">
    <citation type="submission" date="2012-12" db="EMBL/GenBank/DDBJ databases">
        <title>The Genome Sequence of Bacillus cereus VD196.</title>
        <authorList>
            <consortium name="The Broad Institute Genome Sequencing Platform"/>
            <consortium name="The Broad Institute Genome Sequencing Center for Infectious Disease"/>
            <person name="Feldgarden M."/>
            <person name="Van der Auwera G.A."/>
            <person name="Mahillon J."/>
            <person name="Duprez V."/>
            <person name="Timmery S."/>
            <person name="Mattelet C."/>
            <person name="Dierick K."/>
            <person name="Sun M."/>
            <person name="Yu Z."/>
            <person name="Zhu L."/>
            <person name="Hu X."/>
            <person name="Shank E.B."/>
            <person name="Swiecicka I."/>
            <person name="Hansen B.M."/>
            <person name="Andrup L."/>
            <person name="Walker B."/>
            <person name="Young S.K."/>
            <person name="Zeng Q."/>
            <person name="Gargeya S."/>
            <person name="Fitzgerald M."/>
            <person name="Haas B."/>
            <person name="Abouelleil A."/>
            <person name="Alvarado L."/>
            <person name="Arachchi H.M."/>
            <person name="Berlin A.M."/>
            <person name="Chapman S.B."/>
            <person name="Dewar J."/>
            <person name="Goldberg J."/>
            <person name="Griggs A."/>
            <person name="Gujja S."/>
            <person name="Hansen M."/>
            <person name="Howarth C."/>
            <person name="Imamovic A."/>
            <person name="Larimer J."/>
            <person name="McCowan C."/>
            <person name="Murphy C."/>
            <person name="Neiman D."/>
            <person name="Pearson M."/>
            <person name="Priest M."/>
            <person name="Roberts A."/>
            <person name="Saif S."/>
            <person name="Shea T."/>
            <person name="Sisk P."/>
            <person name="Sykes S."/>
            <person name="Wortman J."/>
            <person name="Nusbaum C."/>
            <person name="Birren B."/>
        </authorList>
    </citation>
    <scope>NUCLEOTIDE SEQUENCE [LARGE SCALE GENOMIC DNA]</scope>
    <source>
        <strain evidence="3 4">VD196</strain>
    </source>
</reference>
<dbReference type="AlphaFoldDB" id="A0A9W5Q299"/>
<evidence type="ECO:0000313" key="4">
    <source>
        <dbReference type="Proteomes" id="UP000014023"/>
    </source>
</evidence>
<evidence type="ECO:0000259" key="2">
    <source>
        <dbReference type="Pfam" id="PF03496"/>
    </source>
</evidence>
<dbReference type="GO" id="GO:0005576">
    <property type="term" value="C:extracellular region"/>
    <property type="evidence" value="ECO:0007669"/>
    <property type="project" value="InterPro"/>
</dbReference>
<evidence type="ECO:0000256" key="1">
    <source>
        <dbReference type="SAM" id="SignalP"/>
    </source>
</evidence>
<protein>
    <recommendedName>
        <fullName evidence="2">ADP ribosyltransferase domain-containing protein</fullName>
    </recommendedName>
</protein>
<proteinExistence type="predicted"/>
<name>A0A9W5Q299_BACCE</name>
<accession>A0A9W5Q299</accession>
<dbReference type="Gene3D" id="3.90.176.10">
    <property type="entry name" value="Toxin ADP-ribosyltransferase, Chain A, domain 1"/>
    <property type="match status" value="1"/>
</dbReference>